<organism evidence="1 2">
    <name type="scientific">Choiromyces venosus 120613-1</name>
    <dbReference type="NCBI Taxonomy" id="1336337"/>
    <lineage>
        <taxon>Eukaryota</taxon>
        <taxon>Fungi</taxon>
        <taxon>Dikarya</taxon>
        <taxon>Ascomycota</taxon>
        <taxon>Pezizomycotina</taxon>
        <taxon>Pezizomycetes</taxon>
        <taxon>Pezizales</taxon>
        <taxon>Tuberaceae</taxon>
        <taxon>Choiromyces</taxon>
    </lineage>
</organism>
<feature type="non-terminal residue" evidence="1">
    <location>
        <position position="230"/>
    </location>
</feature>
<dbReference type="AlphaFoldDB" id="A0A3N4IU11"/>
<dbReference type="Proteomes" id="UP000276215">
    <property type="component" value="Unassembled WGS sequence"/>
</dbReference>
<accession>A0A3N4IU11</accession>
<sequence>KTQAGENAGFEDVFTCLESPHEYDNGASKRVRFSTDAPDAKKLLDLSMCDLDHRDMPWADIAKEAKVKAARSTIENLFYSHNVVRYVARLKPLLIEKMRDERVDLTKLGITIDIRRIVFTDEMWIEFNSSRCKTHQVRIRGENPYDAAKAKKDDAATIRLMFWSGINILLVPAPGYIHPKVNEDDKKHQQDIQQEVNRIQQKQGEEKVILGYQEGTEEYHEVEVMNKTID</sequence>
<keyword evidence="2" id="KW-1185">Reference proteome</keyword>
<protein>
    <submittedName>
        <fullName evidence="1">Uncharacterized protein</fullName>
    </submittedName>
</protein>
<evidence type="ECO:0000313" key="1">
    <source>
        <dbReference type="EMBL" id="RPA89652.1"/>
    </source>
</evidence>
<gene>
    <name evidence="1" type="ORF">L873DRAFT_1633133</name>
</gene>
<dbReference type="GO" id="GO:0003676">
    <property type="term" value="F:nucleic acid binding"/>
    <property type="evidence" value="ECO:0007669"/>
    <property type="project" value="InterPro"/>
</dbReference>
<dbReference type="Gene3D" id="3.30.420.10">
    <property type="entry name" value="Ribonuclease H-like superfamily/Ribonuclease H"/>
    <property type="match status" value="1"/>
</dbReference>
<name>A0A3N4IU11_9PEZI</name>
<dbReference type="OrthoDB" id="10446046at2759"/>
<feature type="non-terminal residue" evidence="1">
    <location>
        <position position="1"/>
    </location>
</feature>
<dbReference type="InterPro" id="IPR036397">
    <property type="entry name" value="RNaseH_sf"/>
</dbReference>
<proteinExistence type="predicted"/>
<reference evidence="1 2" key="1">
    <citation type="journal article" date="2018" name="Nat. Ecol. Evol.">
        <title>Pezizomycetes genomes reveal the molecular basis of ectomycorrhizal truffle lifestyle.</title>
        <authorList>
            <person name="Murat C."/>
            <person name="Payen T."/>
            <person name="Noel B."/>
            <person name="Kuo A."/>
            <person name="Morin E."/>
            <person name="Chen J."/>
            <person name="Kohler A."/>
            <person name="Krizsan K."/>
            <person name="Balestrini R."/>
            <person name="Da Silva C."/>
            <person name="Montanini B."/>
            <person name="Hainaut M."/>
            <person name="Levati E."/>
            <person name="Barry K.W."/>
            <person name="Belfiori B."/>
            <person name="Cichocki N."/>
            <person name="Clum A."/>
            <person name="Dockter R.B."/>
            <person name="Fauchery L."/>
            <person name="Guy J."/>
            <person name="Iotti M."/>
            <person name="Le Tacon F."/>
            <person name="Lindquist E.A."/>
            <person name="Lipzen A."/>
            <person name="Malagnac F."/>
            <person name="Mello A."/>
            <person name="Molinier V."/>
            <person name="Miyauchi S."/>
            <person name="Poulain J."/>
            <person name="Riccioni C."/>
            <person name="Rubini A."/>
            <person name="Sitrit Y."/>
            <person name="Splivallo R."/>
            <person name="Traeger S."/>
            <person name="Wang M."/>
            <person name="Zifcakova L."/>
            <person name="Wipf D."/>
            <person name="Zambonelli A."/>
            <person name="Paolocci F."/>
            <person name="Nowrousian M."/>
            <person name="Ottonello S."/>
            <person name="Baldrian P."/>
            <person name="Spatafora J.W."/>
            <person name="Henrissat B."/>
            <person name="Nagy L.G."/>
            <person name="Aury J.M."/>
            <person name="Wincker P."/>
            <person name="Grigoriev I.V."/>
            <person name="Bonfante P."/>
            <person name="Martin F.M."/>
        </authorList>
    </citation>
    <scope>NUCLEOTIDE SEQUENCE [LARGE SCALE GENOMIC DNA]</scope>
    <source>
        <strain evidence="1 2">120613-1</strain>
    </source>
</reference>
<dbReference type="EMBL" id="ML120562">
    <property type="protein sequence ID" value="RPA89652.1"/>
    <property type="molecule type" value="Genomic_DNA"/>
</dbReference>
<evidence type="ECO:0000313" key="2">
    <source>
        <dbReference type="Proteomes" id="UP000276215"/>
    </source>
</evidence>